<gene>
    <name evidence="8" type="primary">narX</name>
    <name evidence="8" type="ORF">ICHIAU1_14550</name>
</gene>
<evidence type="ECO:0000256" key="5">
    <source>
        <dbReference type="ARBA" id="ARBA00022777"/>
    </source>
</evidence>
<dbReference type="SMART" id="SM00387">
    <property type="entry name" value="HATPase_c"/>
    <property type="match status" value="1"/>
</dbReference>
<dbReference type="Gene3D" id="1.10.8.500">
    <property type="entry name" value="HAMP domain in histidine kinase"/>
    <property type="match status" value="1"/>
</dbReference>
<dbReference type="GO" id="GO:0046983">
    <property type="term" value="F:protein dimerization activity"/>
    <property type="evidence" value="ECO:0007669"/>
    <property type="project" value="UniProtKB-UniRule"/>
</dbReference>
<dbReference type="SUPFAM" id="SSF158472">
    <property type="entry name" value="HAMP domain-like"/>
    <property type="match status" value="1"/>
</dbReference>
<dbReference type="InterPro" id="IPR016380">
    <property type="entry name" value="Sig_transdc_His_kin_NarX/NarQ"/>
</dbReference>
<dbReference type="Gene3D" id="1.20.5.1930">
    <property type="match status" value="1"/>
</dbReference>
<accession>A0A679HWB4</accession>
<evidence type="ECO:0000256" key="7">
    <source>
        <dbReference type="PIRNR" id="PIRNR003167"/>
    </source>
</evidence>
<dbReference type="InterPro" id="IPR003660">
    <property type="entry name" value="HAMP_dom"/>
</dbReference>
<dbReference type="PANTHER" id="PTHR24421">
    <property type="entry name" value="NITRATE/NITRITE SENSOR PROTEIN NARX-RELATED"/>
    <property type="match status" value="1"/>
</dbReference>
<keyword evidence="6 7" id="KW-0902">Two-component regulatory system</keyword>
<name>A0A679HWB4_9RHOO</name>
<comment type="subcellular location">
    <subcellularLocation>
        <location evidence="7">Cell inner membrane</location>
    </subcellularLocation>
    <subcellularLocation>
        <location evidence="2">Membrane</location>
    </subcellularLocation>
</comment>
<dbReference type="InterPro" id="IPR042295">
    <property type="entry name" value="NarX-like_N_sf"/>
</dbReference>
<keyword evidence="4 7" id="KW-0808">Transferase</keyword>
<evidence type="ECO:0000256" key="6">
    <source>
        <dbReference type="ARBA" id="ARBA00023012"/>
    </source>
</evidence>
<dbReference type="InterPro" id="IPR050482">
    <property type="entry name" value="Sensor_HK_TwoCompSys"/>
</dbReference>
<dbReference type="InterPro" id="IPR003594">
    <property type="entry name" value="HATPase_dom"/>
</dbReference>
<evidence type="ECO:0000313" key="8">
    <source>
        <dbReference type="EMBL" id="BBU69172.1"/>
    </source>
</evidence>
<keyword evidence="7" id="KW-0067">ATP-binding</keyword>
<proteinExistence type="predicted"/>
<dbReference type="InterPro" id="IPR011712">
    <property type="entry name" value="Sig_transdc_His_kin_sub3_dim/P"/>
</dbReference>
<dbReference type="Proteomes" id="UP000463961">
    <property type="component" value="Chromosome"/>
</dbReference>
<evidence type="ECO:0000256" key="3">
    <source>
        <dbReference type="ARBA" id="ARBA00022553"/>
    </source>
</evidence>
<evidence type="ECO:0000256" key="1">
    <source>
        <dbReference type="ARBA" id="ARBA00000085"/>
    </source>
</evidence>
<comment type="catalytic activity">
    <reaction evidence="1 7">
        <text>ATP + protein L-histidine = ADP + protein N-phospho-L-histidine.</text>
        <dbReference type="EC" id="2.7.13.3"/>
    </reaction>
</comment>
<dbReference type="GO" id="GO:0000155">
    <property type="term" value="F:phosphorelay sensor kinase activity"/>
    <property type="evidence" value="ECO:0007669"/>
    <property type="project" value="UniProtKB-UniRule"/>
</dbReference>
<sequence>MMSYRLLGYAETGAPHERIADASAEFQIRLDALQDFVVSRAADYSELPARFEQVHNNWENNISPALLGLHGKPDAATVARLESAIPAFVTQISDVVFLIEQDLEQKISLLRSLQIALLTMTVIVCLVTMWMMKNQVVRPLTDLLHAASRVRDKDFSAKAHHIDQDELGQLGVAFNMMVAEIATTYDNQNRLIAERTSELTDTNRSLELMYKSALQLSDKNITSSMLKGLLDDIEAELGLSAGTICISEHSVFPAHRLTSNLLKSDLENLCGERGCEDCFKTSQNTSYVDENNGQKMIFIPIKNVGSITGVMPFRINASEKIPEWKIRVLEAIGSNLSMALSKMQHQEELHRVAVLEERSVIARELHDSIAQSLSYLRIQVARLEKNQLTPEHQYEIVTELKSGLASAYKELRELISAFRLKIDERGFQTALIETTEEYSRRCNIPINCHNDLPPTLLSANEEIHVLRIIREALANIDKHAQATEVGISATLTDNQVVVISITDNGIGIGDTQSPENHYGLIIMEDRAQSLDGVITIRNRDQGGTEVLLTFIPEKSEIQS</sequence>
<keyword evidence="7" id="KW-0997">Cell inner membrane</keyword>
<dbReference type="SMART" id="SM00304">
    <property type="entry name" value="HAMP"/>
    <property type="match status" value="1"/>
</dbReference>
<keyword evidence="3" id="KW-0597">Phosphoprotein</keyword>
<dbReference type="EC" id="2.7.13.3" evidence="7"/>
<dbReference type="EMBL" id="AP022345">
    <property type="protein sequence ID" value="BBU69172.1"/>
    <property type="molecule type" value="Genomic_DNA"/>
</dbReference>
<dbReference type="Pfam" id="PF07730">
    <property type="entry name" value="HisKA_3"/>
    <property type="match status" value="1"/>
</dbReference>
<dbReference type="Gene3D" id="3.30.565.10">
    <property type="entry name" value="Histidine kinase-like ATPase, C-terminal domain"/>
    <property type="match status" value="1"/>
</dbReference>
<dbReference type="CDD" id="cd06225">
    <property type="entry name" value="HAMP"/>
    <property type="match status" value="1"/>
</dbReference>
<keyword evidence="9" id="KW-1185">Reference proteome</keyword>
<organism evidence="8 9">
    <name type="scientific">Fluviibacter phosphoraccumulans</name>
    <dbReference type="NCBI Taxonomy" id="1751046"/>
    <lineage>
        <taxon>Bacteria</taxon>
        <taxon>Pseudomonadati</taxon>
        <taxon>Pseudomonadota</taxon>
        <taxon>Betaproteobacteria</taxon>
        <taxon>Rhodocyclales</taxon>
        <taxon>Fluviibacteraceae</taxon>
        <taxon>Fluviibacter</taxon>
    </lineage>
</organism>
<dbReference type="PANTHER" id="PTHR24421:SF51">
    <property type="entry name" value="NITRATE_NITRITE SENSOR PROTEIN NARX"/>
    <property type="match status" value="1"/>
</dbReference>
<keyword evidence="7" id="KW-0472">Membrane</keyword>
<dbReference type="PROSITE" id="PS50885">
    <property type="entry name" value="HAMP"/>
    <property type="match status" value="1"/>
</dbReference>
<protein>
    <recommendedName>
        <fullName evidence="7">Sensor protein</fullName>
        <ecNumber evidence="7">2.7.13.3</ecNumber>
    </recommendedName>
</protein>
<dbReference type="AlphaFoldDB" id="A0A679HWB4"/>
<evidence type="ECO:0000256" key="2">
    <source>
        <dbReference type="ARBA" id="ARBA00004370"/>
    </source>
</evidence>
<dbReference type="GO" id="GO:0005886">
    <property type="term" value="C:plasma membrane"/>
    <property type="evidence" value="ECO:0007669"/>
    <property type="project" value="UniProtKB-SubCell"/>
</dbReference>
<dbReference type="PIRSF" id="PIRSF003167">
    <property type="entry name" value="STHK_NarX/NarQ"/>
    <property type="match status" value="1"/>
</dbReference>
<reference evidence="9" key="1">
    <citation type="submission" date="2020-01" db="EMBL/GenBank/DDBJ databases">
        <title>Phosphoaccumulans saitamaens gen. nov., sp. nov., a polyphosphate accumulating bacterium isolated from surface river water.</title>
        <authorList>
            <person name="Watanabe K."/>
            <person name="Suda W."/>
        </authorList>
    </citation>
    <scope>NUCLEOTIDE SEQUENCE [LARGE SCALE GENOMIC DNA]</scope>
    <source>
        <strain evidence="9">ICHIAU1</strain>
    </source>
</reference>
<keyword evidence="5 7" id="KW-0418">Kinase</keyword>
<dbReference type="SUPFAM" id="SSF55874">
    <property type="entry name" value="ATPase domain of HSP90 chaperone/DNA topoisomerase II/histidine kinase"/>
    <property type="match status" value="1"/>
</dbReference>
<evidence type="ECO:0000313" key="9">
    <source>
        <dbReference type="Proteomes" id="UP000463961"/>
    </source>
</evidence>
<dbReference type="PROSITE" id="PS50109">
    <property type="entry name" value="HIS_KIN"/>
    <property type="match status" value="1"/>
</dbReference>
<dbReference type="InterPro" id="IPR036890">
    <property type="entry name" value="HATPase_C_sf"/>
</dbReference>
<evidence type="ECO:0000256" key="4">
    <source>
        <dbReference type="ARBA" id="ARBA00022679"/>
    </source>
</evidence>
<keyword evidence="7" id="KW-0547">Nucleotide-binding</keyword>
<dbReference type="CDD" id="cd16917">
    <property type="entry name" value="HATPase_UhpB-NarQ-NarX-like"/>
    <property type="match status" value="1"/>
</dbReference>
<dbReference type="Pfam" id="PF02518">
    <property type="entry name" value="HATPase_c"/>
    <property type="match status" value="1"/>
</dbReference>
<keyword evidence="7" id="KW-1003">Cell membrane</keyword>
<dbReference type="InterPro" id="IPR005467">
    <property type="entry name" value="His_kinase_dom"/>
</dbReference>
<dbReference type="Pfam" id="PF00672">
    <property type="entry name" value="HAMP"/>
    <property type="match status" value="1"/>
</dbReference>
<dbReference type="GO" id="GO:0005524">
    <property type="term" value="F:ATP binding"/>
    <property type="evidence" value="ECO:0007669"/>
    <property type="project" value="UniProtKB-UniRule"/>
</dbReference>
<dbReference type="Gene3D" id="1.20.120.960">
    <property type="entry name" value="Histidine kinase NarX, sensor domain"/>
    <property type="match status" value="1"/>
</dbReference>